<dbReference type="InterPro" id="IPR011051">
    <property type="entry name" value="RmlC_Cupin_sf"/>
</dbReference>
<gene>
    <name evidence="1" type="ORF">EC847_101330</name>
</gene>
<dbReference type="OrthoDB" id="9800082at2"/>
<comment type="caution">
    <text evidence="1">The sequence shown here is derived from an EMBL/GenBank/DDBJ whole genome shotgun (WGS) entry which is preliminary data.</text>
</comment>
<dbReference type="Proteomes" id="UP000295530">
    <property type="component" value="Unassembled WGS sequence"/>
</dbReference>
<dbReference type="PANTHER" id="PTHR37943:SF1">
    <property type="entry name" value="PROTEIN VES"/>
    <property type="match status" value="1"/>
</dbReference>
<dbReference type="EMBL" id="SNVX01000001">
    <property type="protein sequence ID" value="TDN64403.1"/>
    <property type="molecule type" value="Genomic_DNA"/>
</dbReference>
<keyword evidence="2" id="KW-1185">Reference proteome</keyword>
<dbReference type="PANTHER" id="PTHR37943">
    <property type="entry name" value="PROTEIN VES"/>
    <property type="match status" value="1"/>
</dbReference>
<dbReference type="InterPro" id="IPR014710">
    <property type="entry name" value="RmlC-like_jellyroll"/>
</dbReference>
<dbReference type="InterPro" id="IPR010282">
    <property type="entry name" value="Uncharacterised_HutD/Ves"/>
</dbReference>
<dbReference type="NCBIfam" id="NF008488">
    <property type="entry name" value="PRK11396.1"/>
    <property type="match status" value="1"/>
</dbReference>
<sequence length="200" mass="22305">MEYFDIRKMPVSLWKNGAGETRELCCFPPATRDFNWRASIASIAGSGEFSAFPGVDRVITLLEGGEVTLDGGNAFHHTLKRFQPFRFSGEQTVRAQLSEGQMSMDLNIMTRRERCQAKVRVADRTFTTFGARGGMVLVLSGAWQLGDKLLTADQGSYWQDEHHTIRLLKDEGKILYSAISWNPAWPLTAVSQVDDLSLAG</sequence>
<evidence type="ECO:0000313" key="2">
    <source>
        <dbReference type="Proteomes" id="UP000295530"/>
    </source>
</evidence>
<evidence type="ECO:0008006" key="3">
    <source>
        <dbReference type="Google" id="ProtNLM"/>
    </source>
</evidence>
<reference evidence="1 2" key="1">
    <citation type="submission" date="2019-03" db="EMBL/GenBank/DDBJ databases">
        <title>Genomic analyses of the natural microbiome of Caenorhabditis elegans.</title>
        <authorList>
            <person name="Samuel B."/>
        </authorList>
    </citation>
    <scope>NUCLEOTIDE SEQUENCE [LARGE SCALE GENOMIC DNA]</scope>
    <source>
        <strain evidence="1 2">BIGb0156</strain>
    </source>
</reference>
<accession>A0A4R6EX74</accession>
<dbReference type="RefSeq" id="WP_133459965.1">
    <property type="nucleotide sequence ID" value="NZ_SNVX01000001.1"/>
</dbReference>
<name>A0A4R6EX74_SCAGO</name>
<dbReference type="CDD" id="cd20293">
    <property type="entry name" value="cupin_HutD_N"/>
    <property type="match status" value="1"/>
</dbReference>
<proteinExistence type="predicted"/>
<dbReference type="SUPFAM" id="SSF51182">
    <property type="entry name" value="RmlC-like cupins"/>
    <property type="match status" value="1"/>
</dbReference>
<dbReference type="Pfam" id="PF05962">
    <property type="entry name" value="HutD"/>
    <property type="match status" value="1"/>
</dbReference>
<evidence type="ECO:0000313" key="1">
    <source>
        <dbReference type="EMBL" id="TDN64403.1"/>
    </source>
</evidence>
<organism evidence="1 2">
    <name type="scientific">Scandinavium goeteborgense</name>
    <dbReference type="NCBI Taxonomy" id="1851514"/>
    <lineage>
        <taxon>Bacteria</taxon>
        <taxon>Pseudomonadati</taxon>
        <taxon>Pseudomonadota</taxon>
        <taxon>Gammaproteobacteria</taxon>
        <taxon>Enterobacterales</taxon>
        <taxon>Enterobacteriaceae</taxon>
        <taxon>Scandinavium</taxon>
    </lineage>
</organism>
<dbReference type="Gene3D" id="2.60.120.10">
    <property type="entry name" value="Jelly Rolls"/>
    <property type="match status" value="1"/>
</dbReference>
<dbReference type="AlphaFoldDB" id="A0A4R6EX74"/>
<protein>
    <recommendedName>
        <fullName evidence="3">Environmental stress-induced protein Ves</fullName>
    </recommendedName>
</protein>